<reference evidence="8 9" key="1">
    <citation type="journal article" date="2019" name="Nat. Ecol. Evol.">
        <title>Megaphylogeny resolves global patterns of mushroom evolution.</title>
        <authorList>
            <person name="Varga T."/>
            <person name="Krizsan K."/>
            <person name="Foldi C."/>
            <person name="Dima B."/>
            <person name="Sanchez-Garcia M."/>
            <person name="Sanchez-Ramirez S."/>
            <person name="Szollosi G.J."/>
            <person name="Szarkandi J.G."/>
            <person name="Papp V."/>
            <person name="Albert L."/>
            <person name="Andreopoulos W."/>
            <person name="Angelini C."/>
            <person name="Antonin V."/>
            <person name="Barry K.W."/>
            <person name="Bougher N.L."/>
            <person name="Buchanan P."/>
            <person name="Buyck B."/>
            <person name="Bense V."/>
            <person name="Catcheside P."/>
            <person name="Chovatia M."/>
            <person name="Cooper J."/>
            <person name="Damon W."/>
            <person name="Desjardin D."/>
            <person name="Finy P."/>
            <person name="Geml J."/>
            <person name="Haridas S."/>
            <person name="Hughes K."/>
            <person name="Justo A."/>
            <person name="Karasinski D."/>
            <person name="Kautmanova I."/>
            <person name="Kiss B."/>
            <person name="Kocsube S."/>
            <person name="Kotiranta H."/>
            <person name="LaButti K.M."/>
            <person name="Lechner B.E."/>
            <person name="Liimatainen K."/>
            <person name="Lipzen A."/>
            <person name="Lukacs Z."/>
            <person name="Mihaltcheva S."/>
            <person name="Morgado L.N."/>
            <person name="Niskanen T."/>
            <person name="Noordeloos M.E."/>
            <person name="Ohm R.A."/>
            <person name="Ortiz-Santana B."/>
            <person name="Ovrebo C."/>
            <person name="Racz N."/>
            <person name="Riley R."/>
            <person name="Savchenko A."/>
            <person name="Shiryaev A."/>
            <person name="Soop K."/>
            <person name="Spirin V."/>
            <person name="Szebenyi C."/>
            <person name="Tomsovsky M."/>
            <person name="Tulloss R.E."/>
            <person name="Uehling J."/>
            <person name="Grigoriev I.V."/>
            <person name="Vagvolgyi C."/>
            <person name="Papp T."/>
            <person name="Martin F.M."/>
            <person name="Miettinen O."/>
            <person name="Hibbett D.S."/>
            <person name="Nagy L.G."/>
        </authorList>
    </citation>
    <scope>NUCLEOTIDE SEQUENCE [LARGE SCALE GENOMIC DNA]</scope>
    <source>
        <strain evidence="8 9">OMC1185</strain>
    </source>
</reference>
<dbReference type="PROSITE" id="PS50865">
    <property type="entry name" value="ZF_MYND_2"/>
    <property type="match status" value="1"/>
</dbReference>
<dbReference type="Pfam" id="PF01753">
    <property type="entry name" value="zf-MYND"/>
    <property type="match status" value="1"/>
</dbReference>
<evidence type="ECO:0000256" key="3">
    <source>
        <dbReference type="ARBA" id="ARBA00022833"/>
    </source>
</evidence>
<dbReference type="InterPro" id="IPR046341">
    <property type="entry name" value="SET_dom_sf"/>
</dbReference>
<dbReference type="InterPro" id="IPR050869">
    <property type="entry name" value="H3K4_H4K5_MeTrfase"/>
</dbReference>
<dbReference type="Gene3D" id="6.10.140.2220">
    <property type="match status" value="1"/>
</dbReference>
<dbReference type="PANTHER" id="PTHR12197:SF251">
    <property type="entry name" value="EG:BACR7C10.4 PROTEIN"/>
    <property type="match status" value="1"/>
</dbReference>
<keyword evidence="2 4" id="KW-0863">Zinc-finger</keyword>
<gene>
    <name evidence="8" type="ORF">OE88DRAFT_767070</name>
</gene>
<dbReference type="Gene3D" id="1.10.220.160">
    <property type="match status" value="1"/>
</dbReference>
<proteinExistence type="predicted"/>
<dbReference type="AlphaFoldDB" id="A0A5C3MRG6"/>
<dbReference type="Gene3D" id="2.170.270.10">
    <property type="entry name" value="SET domain"/>
    <property type="match status" value="1"/>
</dbReference>
<evidence type="ECO:0000256" key="1">
    <source>
        <dbReference type="ARBA" id="ARBA00022723"/>
    </source>
</evidence>
<feature type="region of interest" description="Disordered" evidence="5">
    <location>
        <begin position="1"/>
        <end position="62"/>
    </location>
</feature>
<dbReference type="Pfam" id="PF00856">
    <property type="entry name" value="SET"/>
    <property type="match status" value="1"/>
</dbReference>
<dbReference type="STRING" id="5364.A0A5C3MRG6"/>
<dbReference type="SMART" id="SM00317">
    <property type="entry name" value="SET"/>
    <property type="match status" value="1"/>
</dbReference>
<organism evidence="8 9">
    <name type="scientific">Heliocybe sulcata</name>
    <dbReference type="NCBI Taxonomy" id="5364"/>
    <lineage>
        <taxon>Eukaryota</taxon>
        <taxon>Fungi</taxon>
        <taxon>Dikarya</taxon>
        <taxon>Basidiomycota</taxon>
        <taxon>Agaricomycotina</taxon>
        <taxon>Agaricomycetes</taxon>
        <taxon>Gloeophyllales</taxon>
        <taxon>Gloeophyllaceae</taxon>
        <taxon>Heliocybe</taxon>
    </lineage>
</organism>
<keyword evidence="3" id="KW-0862">Zinc</keyword>
<dbReference type="PANTHER" id="PTHR12197">
    <property type="entry name" value="HISTONE-LYSINE N-METHYLTRANSFERASE SMYD"/>
    <property type="match status" value="1"/>
</dbReference>
<feature type="domain" description="MYND-type" evidence="7">
    <location>
        <begin position="94"/>
        <end position="132"/>
    </location>
</feature>
<evidence type="ECO:0000256" key="5">
    <source>
        <dbReference type="SAM" id="MobiDB-lite"/>
    </source>
</evidence>
<dbReference type="EMBL" id="ML213523">
    <property type="protein sequence ID" value="TFK47527.1"/>
    <property type="molecule type" value="Genomic_DNA"/>
</dbReference>
<evidence type="ECO:0000313" key="8">
    <source>
        <dbReference type="EMBL" id="TFK47527.1"/>
    </source>
</evidence>
<evidence type="ECO:0000256" key="2">
    <source>
        <dbReference type="ARBA" id="ARBA00022771"/>
    </source>
</evidence>
<feature type="domain" description="SET" evidence="6">
    <location>
        <begin position="49"/>
        <end position="292"/>
    </location>
</feature>
<protein>
    <submittedName>
        <fullName evidence="8">SET domain-containing protein</fullName>
    </submittedName>
</protein>
<dbReference type="OrthoDB" id="265717at2759"/>
<sequence>MSSFAGLRAAKASKQHTRSFVKPPTDAPPDDSPGSKPDASLEAYDGLPPSLSIRRSPDRGRGVYATQPLTRGATVVTVPPHVHALSTSRLSEYCSSCAAQRAELKRCTRCKLVWYCNASCQNNDWALHKHECPALIRWAADDPVPSDAVRCLGRMLWAIAANGLQSLFTRQLASMQSSRPVAQAPTHTHLAHALVRFMGISGPEQLLKYGVQGAGGVADVIARFTTNAITLSSPTLTPLGVLLSPLAALFNHSCDPSAVIVFPSFHSSADLKLRVICMRDIEPGEEIFTSYIDITLPTPLRQQSLLETYDFRCSCSLCTTQGVDPREAVMCPRNGCGGIWRVPPESDANSSNEVKTEEILECTNQHPIPPSTVTEVQDAVRVGSEGLKEAERVQDSDPTRAHRLTSNLTAHLTALSLPPSTHPLLALLRLHAHLSLPSLTSTLSSLPSLGRNMP</sequence>
<dbReference type="InterPro" id="IPR001214">
    <property type="entry name" value="SET_dom"/>
</dbReference>
<keyword evidence="1" id="KW-0479">Metal-binding</keyword>
<evidence type="ECO:0000313" key="9">
    <source>
        <dbReference type="Proteomes" id="UP000305948"/>
    </source>
</evidence>
<evidence type="ECO:0000259" key="6">
    <source>
        <dbReference type="PROSITE" id="PS50280"/>
    </source>
</evidence>
<name>A0A5C3MRG6_9AGAM</name>
<dbReference type="GO" id="GO:0005634">
    <property type="term" value="C:nucleus"/>
    <property type="evidence" value="ECO:0007669"/>
    <property type="project" value="TreeGrafter"/>
</dbReference>
<dbReference type="InterPro" id="IPR002893">
    <property type="entry name" value="Znf_MYND"/>
</dbReference>
<dbReference type="PROSITE" id="PS01360">
    <property type="entry name" value="ZF_MYND_1"/>
    <property type="match status" value="1"/>
</dbReference>
<evidence type="ECO:0000259" key="7">
    <source>
        <dbReference type="PROSITE" id="PS50865"/>
    </source>
</evidence>
<dbReference type="PROSITE" id="PS50280">
    <property type="entry name" value="SET"/>
    <property type="match status" value="1"/>
</dbReference>
<accession>A0A5C3MRG6</accession>
<dbReference type="GO" id="GO:0008270">
    <property type="term" value="F:zinc ion binding"/>
    <property type="evidence" value="ECO:0007669"/>
    <property type="project" value="UniProtKB-KW"/>
</dbReference>
<dbReference type="Proteomes" id="UP000305948">
    <property type="component" value="Unassembled WGS sequence"/>
</dbReference>
<dbReference type="SUPFAM" id="SSF82199">
    <property type="entry name" value="SET domain"/>
    <property type="match status" value="1"/>
</dbReference>
<evidence type="ECO:0000256" key="4">
    <source>
        <dbReference type="PROSITE-ProRule" id="PRU00134"/>
    </source>
</evidence>
<keyword evidence="9" id="KW-1185">Reference proteome</keyword>